<keyword evidence="10" id="KW-1185">Reference proteome</keyword>
<dbReference type="InterPro" id="IPR000203">
    <property type="entry name" value="GPS"/>
</dbReference>
<name>A0A1Y3B166_EURMA</name>
<comment type="caution">
    <text evidence="9">The sequence shown here is derived from an EMBL/GenBank/DDBJ whole genome shotgun (WGS) entry which is preliminary data.</text>
</comment>
<dbReference type="Pfam" id="PF01825">
    <property type="entry name" value="GPS"/>
    <property type="match status" value="1"/>
</dbReference>
<comment type="similarity">
    <text evidence="2">Belongs to the CDC123 family.</text>
</comment>
<gene>
    <name evidence="9" type="ORF">BLA29_000482</name>
</gene>
<dbReference type="SMART" id="SM00303">
    <property type="entry name" value="GPS"/>
    <property type="match status" value="1"/>
</dbReference>
<keyword evidence="4 7" id="KW-1133">Transmembrane helix</keyword>
<evidence type="ECO:0000259" key="8">
    <source>
        <dbReference type="PROSITE" id="PS50221"/>
    </source>
</evidence>
<dbReference type="PROSITE" id="PS50221">
    <property type="entry name" value="GAIN_B"/>
    <property type="match status" value="1"/>
</dbReference>
<evidence type="ECO:0000256" key="7">
    <source>
        <dbReference type="SAM" id="Phobius"/>
    </source>
</evidence>
<keyword evidence="5 7" id="KW-0472">Membrane</keyword>
<dbReference type="Proteomes" id="UP000194236">
    <property type="component" value="Unassembled WGS sequence"/>
</dbReference>
<dbReference type="Gene3D" id="2.60.220.50">
    <property type="match status" value="1"/>
</dbReference>
<feature type="domain" description="GAIN-B" evidence="8">
    <location>
        <begin position="388"/>
        <end position="542"/>
    </location>
</feature>
<dbReference type="InterPro" id="IPR046338">
    <property type="entry name" value="GAIN_dom_sf"/>
</dbReference>
<feature type="non-terminal residue" evidence="9">
    <location>
        <position position="1"/>
    </location>
</feature>
<keyword evidence="6" id="KW-1015">Disulfide bond</keyword>
<proteinExistence type="inferred from homology"/>
<keyword evidence="3 7" id="KW-0812">Transmembrane</keyword>
<comment type="subcellular location">
    <subcellularLocation>
        <location evidence="1">Membrane</location>
    </subcellularLocation>
</comment>
<feature type="transmembrane region" description="Helical" evidence="7">
    <location>
        <begin position="568"/>
        <end position="589"/>
    </location>
</feature>
<evidence type="ECO:0000256" key="1">
    <source>
        <dbReference type="ARBA" id="ARBA00004370"/>
    </source>
</evidence>
<dbReference type="GO" id="GO:0005737">
    <property type="term" value="C:cytoplasm"/>
    <property type="evidence" value="ECO:0007669"/>
    <property type="project" value="TreeGrafter"/>
</dbReference>
<evidence type="ECO:0000313" key="9">
    <source>
        <dbReference type="EMBL" id="OTF74552.1"/>
    </source>
</evidence>
<dbReference type="Pfam" id="PF07065">
    <property type="entry name" value="D123"/>
    <property type="match status" value="1"/>
</dbReference>
<evidence type="ECO:0000313" key="10">
    <source>
        <dbReference type="Proteomes" id="UP000194236"/>
    </source>
</evidence>
<evidence type="ECO:0000256" key="3">
    <source>
        <dbReference type="ARBA" id="ARBA00022692"/>
    </source>
</evidence>
<dbReference type="InterPro" id="IPR057244">
    <property type="entry name" value="GAIN_B"/>
</dbReference>
<dbReference type="EMBL" id="MUJZ01046526">
    <property type="protein sequence ID" value="OTF74552.1"/>
    <property type="molecule type" value="Genomic_DNA"/>
</dbReference>
<evidence type="ECO:0000256" key="4">
    <source>
        <dbReference type="ARBA" id="ARBA00022989"/>
    </source>
</evidence>
<reference evidence="9 10" key="1">
    <citation type="submission" date="2017-03" db="EMBL/GenBank/DDBJ databases">
        <title>Genome Survey of Euroglyphus maynei.</title>
        <authorList>
            <person name="Arlian L.G."/>
            <person name="Morgan M.S."/>
            <person name="Rider S.D."/>
        </authorList>
    </citation>
    <scope>NUCLEOTIDE SEQUENCE [LARGE SCALE GENOMIC DNA]</scope>
    <source>
        <strain evidence="9">Arlian Lab</strain>
        <tissue evidence="9">Whole body</tissue>
    </source>
</reference>
<dbReference type="PANTHER" id="PTHR15323:SF6">
    <property type="entry name" value="CELL DIVISION CYCLE PROTEIN 123 HOMOLOG"/>
    <property type="match status" value="1"/>
</dbReference>
<dbReference type="PANTHER" id="PTHR15323">
    <property type="entry name" value="D123 PROTEIN"/>
    <property type="match status" value="1"/>
</dbReference>
<dbReference type="AlphaFoldDB" id="A0A1Y3B166"/>
<dbReference type="OrthoDB" id="360540at2759"/>
<protein>
    <recommendedName>
        <fullName evidence="8">GAIN-B domain-containing protein</fullName>
    </recommendedName>
</protein>
<organism evidence="9 10">
    <name type="scientific">Euroglyphus maynei</name>
    <name type="common">Mayne's house dust mite</name>
    <dbReference type="NCBI Taxonomy" id="6958"/>
    <lineage>
        <taxon>Eukaryota</taxon>
        <taxon>Metazoa</taxon>
        <taxon>Ecdysozoa</taxon>
        <taxon>Arthropoda</taxon>
        <taxon>Chelicerata</taxon>
        <taxon>Arachnida</taxon>
        <taxon>Acari</taxon>
        <taxon>Acariformes</taxon>
        <taxon>Sarcoptiformes</taxon>
        <taxon>Astigmata</taxon>
        <taxon>Psoroptidia</taxon>
        <taxon>Analgoidea</taxon>
        <taxon>Pyroglyphidae</taxon>
        <taxon>Pyroglyphinae</taxon>
        <taxon>Euroglyphus</taxon>
    </lineage>
</organism>
<evidence type="ECO:0000256" key="2">
    <source>
        <dbReference type="ARBA" id="ARBA00011047"/>
    </source>
</evidence>
<dbReference type="InterPro" id="IPR009772">
    <property type="entry name" value="CDC123"/>
</dbReference>
<accession>A0A1Y3B166</accession>
<evidence type="ECO:0000256" key="6">
    <source>
        <dbReference type="ARBA" id="ARBA00023157"/>
    </source>
</evidence>
<sequence length="607" mass="69859">CNSESCRVTNGNGHDENDDLNDEEINVIEFPQIEKRIRRSLRRYGNLFPKLNWSSCEDASWVQANGTKCSDLTSIFLMLKSSDKIVHDLTDPFDHCSDLDPENPPKFQYQLILRKWINMNPSMEFRCFIGNQTLLAICQRDVRTFYEYIGCEKSQIIQDIQDFFDENIRGKFPLDNFVIDILRPKIQTIQLIDVNVFGELTDSLLFDWDELLAIVEREDSVPSSEFRFIENRFGVQRGRFELNSLPLDVLNGNITNFENVNNNDCYTEEYNDKIHSIYDDIKNESNPITPDKLDKLLSDLNQIIKNISNVIEDVDVANLTHSSLLVVDNLVGRSETWLNMTNVQRLKNSDQVLSVAENLALMMNRKQDEPSDLHPIVRIECANVLLHSKHSTLQSNQSLQYELNKTRLSLPSMSLKGPSDEKISLSSTASVIKNRNLIPRICGRDTADEFQLLNTAIVSMVIGDHNETIRFPEPYYFNLETSNYDRLIFGDQPSCYYWNTSEKCWSSDGCYYRKIDSNRSASICECNHLTSIVIIVDIYNRDGDDLVKTWLTRITSTTTILSVSARNYLLVGYSSPLAIIAVGLIWFYMTEAQVWQDVLESLCGRYL</sequence>
<evidence type="ECO:0000256" key="5">
    <source>
        <dbReference type="ARBA" id="ARBA00023136"/>
    </source>
</evidence>
<dbReference type="GO" id="GO:0016020">
    <property type="term" value="C:membrane"/>
    <property type="evidence" value="ECO:0007669"/>
    <property type="project" value="UniProtKB-SubCell"/>
</dbReference>